<keyword evidence="2 3" id="KW-0694">RNA-binding</keyword>
<dbReference type="Gene3D" id="3.30.70.330">
    <property type="match status" value="1"/>
</dbReference>
<evidence type="ECO:0000256" key="2">
    <source>
        <dbReference type="ARBA" id="ARBA00022884"/>
    </source>
</evidence>
<dbReference type="PROSITE" id="PS50102">
    <property type="entry name" value="RRM"/>
    <property type="match status" value="1"/>
</dbReference>
<reference evidence="6" key="1">
    <citation type="submission" date="2021-01" db="EMBL/GenBank/DDBJ databases">
        <authorList>
            <person name="Corre E."/>
            <person name="Pelletier E."/>
            <person name="Niang G."/>
            <person name="Scheremetjew M."/>
            <person name="Finn R."/>
            <person name="Kale V."/>
            <person name="Holt S."/>
            <person name="Cochrane G."/>
            <person name="Meng A."/>
            <person name="Brown T."/>
            <person name="Cohen L."/>
        </authorList>
    </citation>
    <scope>NUCLEOTIDE SEQUENCE</scope>
    <source>
        <strain evidence="6">SAG 36.94</strain>
    </source>
</reference>
<organism evidence="6">
    <name type="scientific">Compsopogon caeruleus</name>
    <dbReference type="NCBI Taxonomy" id="31354"/>
    <lineage>
        <taxon>Eukaryota</taxon>
        <taxon>Rhodophyta</taxon>
        <taxon>Compsopogonophyceae</taxon>
        <taxon>Compsopogonales</taxon>
        <taxon>Compsopogonaceae</taxon>
        <taxon>Compsopogon</taxon>
    </lineage>
</organism>
<feature type="compositionally biased region" description="Acidic residues" evidence="4">
    <location>
        <begin position="56"/>
        <end position="69"/>
    </location>
</feature>
<dbReference type="InterPro" id="IPR012677">
    <property type="entry name" value="Nucleotide-bd_a/b_plait_sf"/>
</dbReference>
<dbReference type="AlphaFoldDB" id="A0A7S1TD30"/>
<feature type="domain" description="RRM" evidence="5">
    <location>
        <begin position="185"/>
        <end position="261"/>
    </location>
</feature>
<dbReference type="PANTHER" id="PTHR23236">
    <property type="entry name" value="EUKARYOTIC TRANSLATION INITIATION FACTOR 4B/4H"/>
    <property type="match status" value="1"/>
</dbReference>
<protein>
    <recommendedName>
        <fullName evidence="5">RRM domain-containing protein</fullName>
    </recommendedName>
</protein>
<dbReference type="InterPro" id="IPR011723">
    <property type="entry name" value="Znf/thioredoxin_put"/>
</dbReference>
<keyword evidence="1" id="KW-0677">Repeat</keyword>
<name>A0A7S1TD30_9RHOD</name>
<dbReference type="InterPro" id="IPR035979">
    <property type="entry name" value="RBD_domain_sf"/>
</dbReference>
<feature type="compositionally biased region" description="Basic and acidic residues" evidence="4">
    <location>
        <begin position="39"/>
        <end position="55"/>
    </location>
</feature>
<feature type="region of interest" description="Disordered" evidence="4">
    <location>
        <begin position="1"/>
        <end position="93"/>
    </location>
</feature>
<dbReference type="PANTHER" id="PTHR23236:SF119">
    <property type="entry name" value="NUCLEAR RNA-BINDING PROTEIN SART-3"/>
    <property type="match status" value="1"/>
</dbReference>
<dbReference type="Pfam" id="PF00076">
    <property type="entry name" value="RRM_1"/>
    <property type="match status" value="1"/>
</dbReference>
<accession>A0A7S1TD30</accession>
<dbReference type="Pfam" id="PF13717">
    <property type="entry name" value="Zn_ribbon_4"/>
    <property type="match status" value="1"/>
</dbReference>
<dbReference type="SUPFAM" id="SSF54928">
    <property type="entry name" value="RNA-binding domain, RBD"/>
    <property type="match status" value="1"/>
</dbReference>
<dbReference type="NCBIfam" id="TIGR02098">
    <property type="entry name" value="MJ0042_CXXC"/>
    <property type="match status" value="1"/>
</dbReference>
<sequence length="264" mass="28639">MEGAEGLQGTGGDDAAKVPELMAKPTLMPKPVFGAPVKNTDDQVGHAEGDERREQDGEDGANDQEDGANDQEPKEPVGEATDEEGDADQGKTQEEVLMTTYTECVRCGSKFAVSDRELGDKGRKVQCGVCKHVWFQHTNRLSELAEGESLRDMTPAEQDIAIERTKTRSRRATSDAGASEGGSQFTLFVGNLPFSVSEDDLRVIFSQHCKVQRVHIATTEGRSRGFAFVDVASEEDMKLAIEKVSGMDVGGREVSVRQGNSSRK</sequence>
<evidence type="ECO:0000256" key="1">
    <source>
        <dbReference type="ARBA" id="ARBA00022737"/>
    </source>
</evidence>
<dbReference type="InterPro" id="IPR000504">
    <property type="entry name" value="RRM_dom"/>
</dbReference>
<evidence type="ECO:0000256" key="3">
    <source>
        <dbReference type="PROSITE-ProRule" id="PRU00176"/>
    </source>
</evidence>
<evidence type="ECO:0000313" key="6">
    <source>
        <dbReference type="EMBL" id="CAD9230735.1"/>
    </source>
</evidence>
<dbReference type="GO" id="GO:0003723">
    <property type="term" value="F:RNA binding"/>
    <property type="evidence" value="ECO:0007669"/>
    <property type="project" value="UniProtKB-UniRule"/>
</dbReference>
<proteinExistence type="predicted"/>
<evidence type="ECO:0000256" key="4">
    <source>
        <dbReference type="SAM" id="MobiDB-lite"/>
    </source>
</evidence>
<feature type="compositionally biased region" description="Gly residues" evidence="4">
    <location>
        <begin position="1"/>
        <end position="12"/>
    </location>
</feature>
<dbReference type="CDD" id="cd00590">
    <property type="entry name" value="RRM_SF"/>
    <property type="match status" value="1"/>
</dbReference>
<evidence type="ECO:0000259" key="5">
    <source>
        <dbReference type="PROSITE" id="PS50102"/>
    </source>
</evidence>
<gene>
    <name evidence="6" type="ORF">CCAE0312_LOCUS2789</name>
</gene>
<dbReference type="SMART" id="SM00360">
    <property type="entry name" value="RRM"/>
    <property type="match status" value="1"/>
</dbReference>
<dbReference type="EMBL" id="HBGH01005149">
    <property type="protein sequence ID" value="CAD9230735.1"/>
    <property type="molecule type" value="Transcribed_RNA"/>
</dbReference>
<feature type="region of interest" description="Disordered" evidence="4">
    <location>
        <begin position="160"/>
        <end position="181"/>
    </location>
</feature>